<name>A0AA88WEV3_9ASTE</name>
<dbReference type="Proteomes" id="UP001188597">
    <property type="component" value="Unassembled WGS sequence"/>
</dbReference>
<dbReference type="Pfam" id="PF08568">
    <property type="entry name" value="Kinetochor_Ybp2"/>
    <property type="match status" value="1"/>
</dbReference>
<keyword evidence="2" id="KW-1185">Reference proteome</keyword>
<dbReference type="AlphaFoldDB" id="A0AA88WEV3"/>
<proteinExistence type="predicted"/>
<dbReference type="PANTHER" id="PTHR15430:SF1">
    <property type="entry name" value="GLOMULIN"/>
    <property type="match status" value="1"/>
</dbReference>
<dbReference type="GO" id="GO:0005737">
    <property type="term" value="C:cytoplasm"/>
    <property type="evidence" value="ECO:0007669"/>
    <property type="project" value="TreeGrafter"/>
</dbReference>
<gene>
    <name evidence="1" type="ORF">RJ639_047517</name>
</gene>
<organism evidence="1 2">
    <name type="scientific">Escallonia herrerae</name>
    <dbReference type="NCBI Taxonomy" id="1293975"/>
    <lineage>
        <taxon>Eukaryota</taxon>
        <taxon>Viridiplantae</taxon>
        <taxon>Streptophyta</taxon>
        <taxon>Embryophyta</taxon>
        <taxon>Tracheophyta</taxon>
        <taxon>Spermatophyta</taxon>
        <taxon>Magnoliopsida</taxon>
        <taxon>eudicotyledons</taxon>
        <taxon>Gunneridae</taxon>
        <taxon>Pentapetalae</taxon>
        <taxon>asterids</taxon>
        <taxon>campanulids</taxon>
        <taxon>Escalloniales</taxon>
        <taxon>Escalloniaceae</taxon>
        <taxon>Escallonia</taxon>
    </lineage>
</organism>
<protein>
    <recommendedName>
        <fullName evidence="3">Aberrant root formation protein 4</fullName>
    </recommendedName>
</protein>
<dbReference type="InterPro" id="IPR019516">
    <property type="entry name" value="Glomulin/ALF4"/>
</dbReference>
<evidence type="ECO:0008006" key="3">
    <source>
        <dbReference type="Google" id="ProtNLM"/>
    </source>
</evidence>
<comment type="caution">
    <text evidence="1">The sequence shown here is derived from an EMBL/GenBank/DDBJ whole genome shotgun (WGS) entry which is preliminary data.</text>
</comment>
<dbReference type="GO" id="GO:0055105">
    <property type="term" value="F:ubiquitin-protein transferase inhibitor activity"/>
    <property type="evidence" value="ECO:0007669"/>
    <property type="project" value="TreeGrafter"/>
</dbReference>
<dbReference type="PANTHER" id="PTHR15430">
    <property type="entry name" value="GLOMULIN"/>
    <property type="match status" value="1"/>
</dbReference>
<sequence>MSLETLNALHLSEESAEQPQPFSARLLAPQLHQALDSCSQSIKSGDIRQSEALAFEVADFLSSISDSVASELDGDEAERTAYEIVSKIHQYITSLPLDQDVMDVLAFHLPKAAARFACASGRCSEVAESRQSERRWKKKAALGSPSQKLSKTGYFAPLLSGLAKVFRSIQRQHFKNIKAAVMIILNALKATSLEPAIEDTSSKDLFDEVILVARSIQAVSVKLEGDDNRKLRALFGLFVLQIMALASISRRDKVASCTPLVLQLSQFLQFCGLSNLGLITGCEVEMLTSIAIGDDGDDYTSCFCYVKHGAALAVIWGHESIGVTVGAELDLSTVKDELRRNQTERWQALGMLNHILSCAYLPWELKKQAINFLLCVMEGNVEKCHDERTDASGFVPCLYASLQAVRMVLMYAPDAVLRKDAFHAFKRVLADVPACLRFETLLALVKNNECSSMIALLLDLVREELRMEYRQRISSGNEVRQSESSLCHEPYFWRAEVLEFVELVLRPTKGGPPSLPEDTDAVLSALTLYKFSLMTESA</sequence>
<reference evidence="1" key="1">
    <citation type="submission" date="2022-12" db="EMBL/GenBank/DDBJ databases">
        <title>Draft genome assemblies for two species of Escallonia (Escalloniales).</title>
        <authorList>
            <person name="Chanderbali A."/>
            <person name="Dervinis C."/>
            <person name="Anghel I."/>
            <person name="Soltis D."/>
            <person name="Soltis P."/>
            <person name="Zapata F."/>
        </authorList>
    </citation>
    <scope>NUCLEOTIDE SEQUENCE</scope>
    <source>
        <strain evidence="1">UCBG64.0493</strain>
        <tissue evidence="1">Leaf</tissue>
    </source>
</reference>
<feature type="non-terminal residue" evidence="1">
    <location>
        <position position="538"/>
    </location>
</feature>
<accession>A0AA88WEV3</accession>
<evidence type="ECO:0000313" key="2">
    <source>
        <dbReference type="Proteomes" id="UP001188597"/>
    </source>
</evidence>
<dbReference type="EMBL" id="JAVXUP010000770">
    <property type="protein sequence ID" value="KAK3021245.1"/>
    <property type="molecule type" value="Genomic_DNA"/>
</dbReference>
<dbReference type="InterPro" id="IPR013877">
    <property type="entry name" value="YAP-bd/ALF4/Glomulin"/>
</dbReference>
<evidence type="ECO:0000313" key="1">
    <source>
        <dbReference type="EMBL" id="KAK3021245.1"/>
    </source>
</evidence>